<accession>A0A183IU53</accession>
<dbReference type="SMART" id="SM00220">
    <property type="entry name" value="S_TKc"/>
    <property type="match status" value="1"/>
</dbReference>
<dbReference type="PANTHER" id="PTHR11042">
    <property type="entry name" value="EUKARYOTIC TRANSLATION INITIATION FACTOR 2-ALPHA KINASE EIF2-ALPHA KINASE -RELATED"/>
    <property type="match status" value="1"/>
</dbReference>
<dbReference type="InterPro" id="IPR011009">
    <property type="entry name" value="Kinase-like_dom_sf"/>
</dbReference>
<evidence type="ECO:0000259" key="5">
    <source>
        <dbReference type="PROSITE" id="PS50011"/>
    </source>
</evidence>
<keyword evidence="7" id="KW-1185">Reference proteome</keyword>
<dbReference type="GO" id="GO:0005524">
    <property type="term" value="F:ATP binding"/>
    <property type="evidence" value="ECO:0007669"/>
    <property type="project" value="UniProtKB-KW"/>
</dbReference>
<keyword evidence="4" id="KW-0067">ATP-binding</keyword>
<dbReference type="SUPFAM" id="SSF56112">
    <property type="entry name" value="Protein kinase-like (PK-like)"/>
    <property type="match status" value="1"/>
</dbReference>
<keyword evidence="1" id="KW-0808">Transferase</keyword>
<dbReference type="GO" id="GO:0004694">
    <property type="term" value="F:eukaryotic translation initiation factor 2alpha kinase activity"/>
    <property type="evidence" value="ECO:0007669"/>
    <property type="project" value="TreeGrafter"/>
</dbReference>
<evidence type="ECO:0000256" key="1">
    <source>
        <dbReference type="ARBA" id="ARBA00022679"/>
    </source>
</evidence>
<evidence type="ECO:0000256" key="2">
    <source>
        <dbReference type="ARBA" id="ARBA00022741"/>
    </source>
</evidence>
<evidence type="ECO:0000256" key="3">
    <source>
        <dbReference type="ARBA" id="ARBA00022777"/>
    </source>
</evidence>
<reference evidence="6 7" key="2">
    <citation type="submission" date="2018-11" db="EMBL/GenBank/DDBJ databases">
        <authorList>
            <consortium name="Pathogen Informatics"/>
        </authorList>
    </citation>
    <scope>NUCLEOTIDE SEQUENCE [LARGE SCALE GENOMIC DNA]</scope>
</reference>
<keyword evidence="3" id="KW-0418">Kinase</keyword>
<dbReference type="GO" id="GO:0005737">
    <property type="term" value="C:cytoplasm"/>
    <property type="evidence" value="ECO:0007669"/>
    <property type="project" value="TreeGrafter"/>
</dbReference>
<evidence type="ECO:0000313" key="7">
    <source>
        <dbReference type="Proteomes" id="UP000270296"/>
    </source>
</evidence>
<reference evidence="8" key="1">
    <citation type="submission" date="2016-06" db="UniProtKB">
        <authorList>
            <consortium name="WormBaseParasite"/>
        </authorList>
    </citation>
    <scope>IDENTIFICATION</scope>
</reference>
<evidence type="ECO:0000256" key="4">
    <source>
        <dbReference type="ARBA" id="ARBA00022840"/>
    </source>
</evidence>
<protein>
    <submittedName>
        <fullName evidence="8">Protein kinase domain-containing protein</fullName>
    </submittedName>
</protein>
<proteinExistence type="predicted"/>
<organism evidence="8">
    <name type="scientific">Soboliphyme baturini</name>
    <dbReference type="NCBI Taxonomy" id="241478"/>
    <lineage>
        <taxon>Eukaryota</taxon>
        <taxon>Metazoa</taxon>
        <taxon>Ecdysozoa</taxon>
        <taxon>Nematoda</taxon>
        <taxon>Enoplea</taxon>
        <taxon>Dorylaimia</taxon>
        <taxon>Dioctophymatida</taxon>
        <taxon>Dioctophymatoidea</taxon>
        <taxon>Soboliphymatidae</taxon>
        <taxon>Soboliphyme</taxon>
    </lineage>
</organism>
<dbReference type="PANTHER" id="PTHR11042:SF91">
    <property type="entry name" value="EUKARYOTIC TRANSLATION INITIATION FACTOR 2-ALPHA KINASE"/>
    <property type="match status" value="1"/>
</dbReference>
<dbReference type="Proteomes" id="UP000270296">
    <property type="component" value="Unassembled WGS sequence"/>
</dbReference>
<gene>
    <name evidence="6" type="ORF">SBAD_LOCUS7150</name>
</gene>
<evidence type="ECO:0000313" key="8">
    <source>
        <dbReference type="WBParaSite" id="SBAD_0000741701-mRNA-1"/>
    </source>
</evidence>
<dbReference type="WBParaSite" id="SBAD_0000741701-mRNA-1">
    <property type="protein sequence ID" value="SBAD_0000741701-mRNA-1"/>
    <property type="gene ID" value="SBAD_0000741701"/>
</dbReference>
<dbReference type="OrthoDB" id="5864419at2759"/>
<dbReference type="AlphaFoldDB" id="A0A183IU53"/>
<dbReference type="InterPro" id="IPR000719">
    <property type="entry name" value="Prot_kinase_dom"/>
</dbReference>
<feature type="domain" description="Protein kinase" evidence="5">
    <location>
        <begin position="1"/>
        <end position="139"/>
    </location>
</feature>
<dbReference type="Pfam" id="PF00069">
    <property type="entry name" value="Pkinase"/>
    <property type="match status" value="1"/>
</dbReference>
<dbReference type="GO" id="GO:0005634">
    <property type="term" value="C:nucleus"/>
    <property type="evidence" value="ECO:0007669"/>
    <property type="project" value="TreeGrafter"/>
</dbReference>
<dbReference type="EMBL" id="UZAM01010367">
    <property type="protein sequence ID" value="VDP12071.1"/>
    <property type="molecule type" value="Genomic_DNA"/>
</dbReference>
<dbReference type="InterPro" id="IPR050339">
    <property type="entry name" value="CC_SR_Kinase"/>
</dbReference>
<evidence type="ECO:0000313" key="6">
    <source>
        <dbReference type="EMBL" id="VDP12071.1"/>
    </source>
</evidence>
<dbReference type="Gene3D" id="1.10.510.10">
    <property type="entry name" value="Transferase(Phosphotransferase) domain 1"/>
    <property type="match status" value="1"/>
</dbReference>
<dbReference type="PROSITE" id="PS50011">
    <property type="entry name" value="PROTEIN_KINASE_DOM"/>
    <property type="match status" value="1"/>
</dbReference>
<sequence length="153" mass="17390">MPTNIFFSLDDHVKIGDFGLATEVFSSSSKDDELNCMKLSRWHTKNVGTGLYMSPEQESSDSYTSKVDIFALGLIFAELLLPFHTEMERIKVLTNLKKLRFPPEFPKVNCLKTDLVKRLLSFDPDQRPNCDEILRSEIFHSIAIAGNELAPVH</sequence>
<keyword evidence="2" id="KW-0547">Nucleotide-binding</keyword>
<name>A0A183IU53_9BILA</name>